<accession>A0A914V8C7</accession>
<evidence type="ECO:0000313" key="3">
    <source>
        <dbReference type="WBParaSite" id="PSAMB.scaffold1567size29920.g13816.t1"/>
    </source>
</evidence>
<evidence type="ECO:0000313" key="2">
    <source>
        <dbReference type="Proteomes" id="UP000887566"/>
    </source>
</evidence>
<proteinExistence type="predicted"/>
<name>A0A914V8C7_9BILA</name>
<protein>
    <submittedName>
        <fullName evidence="3">Uncharacterized protein</fullName>
    </submittedName>
</protein>
<keyword evidence="2" id="KW-1185">Reference proteome</keyword>
<dbReference type="WBParaSite" id="PSAMB.scaffold1567size29920.g13816.t1">
    <property type="protein sequence ID" value="PSAMB.scaffold1567size29920.g13816.t1"/>
    <property type="gene ID" value="PSAMB.scaffold1567size29920.g13816"/>
</dbReference>
<sequence>MSDRLSTKAAPRSVRCERHLEYGRVLFIADAWRSFFLMTRLAAVVLRRFVCDRYVDDKSDACSVVTRPSFNVSIAPTVRQRRVVGSGAHKGRGERGRVVGAAEMDGEERGRREKGEEESQKNTSVDGRNRPRPRSLHA</sequence>
<dbReference type="AlphaFoldDB" id="A0A914V8C7"/>
<organism evidence="2 3">
    <name type="scientific">Plectus sambesii</name>
    <dbReference type="NCBI Taxonomy" id="2011161"/>
    <lineage>
        <taxon>Eukaryota</taxon>
        <taxon>Metazoa</taxon>
        <taxon>Ecdysozoa</taxon>
        <taxon>Nematoda</taxon>
        <taxon>Chromadorea</taxon>
        <taxon>Plectida</taxon>
        <taxon>Plectina</taxon>
        <taxon>Plectoidea</taxon>
        <taxon>Plectidae</taxon>
        <taxon>Plectus</taxon>
    </lineage>
</organism>
<reference evidence="3" key="1">
    <citation type="submission" date="2022-11" db="UniProtKB">
        <authorList>
            <consortium name="WormBaseParasite"/>
        </authorList>
    </citation>
    <scope>IDENTIFICATION</scope>
</reference>
<feature type="compositionally biased region" description="Basic and acidic residues" evidence="1">
    <location>
        <begin position="107"/>
        <end position="120"/>
    </location>
</feature>
<dbReference type="Proteomes" id="UP000887566">
    <property type="component" value="Unplaced"/>
</dbReference>
<feature type="region of interest" description="Disordered" evidence="1">
    <location>
        <begin position="83"/>
        <end position="138"/>
    </location>
</feature>
<evidence type="ECO:0000256" key="1">
    <source>
        <dbReference type="SAM" id="MobiDB-lite"/>
    </source>
</evidence>